<proteinExistence type="predicted"/>
<evidence type="ECO:0000313" key="1">
    <source>
        <dbReference type="EMBL" id="KAK9784042.1"/>
    </source>
</evidence>
<dbReference type="Proteomes" id="UP001465668">
    <property type="component" value="Unassembled WGS sequence"/>
</dbReference>
<organism evidence="1 2">
    <name type="scientific">Seiridium cardinale</name>
    <dbReference type="NCBI Taxonomy" id="138064"/>
    <lineage>
        <taxon>Eukaryota</taxon>
        <taxon>Fungi</taxon>
        <taxon>Dikarya</taxon>
        <taxon>Ascomycota</taxon>
        <taxon>Pezizomycotina</taxon>
        <taxon>Sordariomycetes</taxon>
        <taxon>Xylariomycetidae</taxon>
        <taxon>Amphisphaeriales</taxon>
        <taxon>Sporocadaceae</taxon>
        <taxon>Seiridium</taxon>
    </lineage>
</organism>
<protein>
    <submittedName>
        <fullName evidence="1">Uncharacterized protein</fullName>
    </submittedName>
</protein>
<keyword evidence="2" id="KW-1185">Reference proteome</keyword>
<gene>
    <name evidence="1" type="ORF">SCAR479_00601</name>
</gene>
<evidence type="ECO:0000313" key="2">
    <source>
        <dbReference type="Proteomes" id="UP001465668"/>
    </source>
</evidence>
<dbReference type="EMBL" id="JARVKM010000001">
    <property type="protein sequence ID" value="KAK9784042.1"/>
    <property type="molecule type" value="Genomic_DNA"/>
</dbReference>
<name>A0ABR2YAI0_9PEZI</name>
<comment type="caution">
    <text evidence="1">The sequence shown here is derived from an EMBL/GenBank/DDBJ whole genome shotgun (WGS) entry which is preliminary data.</text>
</comment>
<reference evidence="1 2" key="1">
    <citation type="submission" date="2024-02" db="EMBL/GenBank/DDBJ databases">
        <title>First draft genome assembly of two strains of Seiridium cardinale.</title>
        <authorList>
            <person name="Emiliani G."/>
            <person name="Scali E."/>
        </authorList>
    </citation>
    <scope>NUCLEOTIDE SEQUENCE [LARGE SCALE GENOMIC DNA]</scope>
    <source>
        <strain evidence="1 2">BM-138-000479</strain>
    </source>
</reference>
<sequence length="201" mass="21728">MATFGMAGPIQSRALTNVTSVANFDQFLCSTPSKLGFEVRQNLRTYQVFLGRMYLLQPGLRNGSVTIGAVPSSGRNVAAYVQTTDPFVVPFITIPPGRTNVTSFDVESFSFGCVYGSGGGTAQGVSSCSVIVSGFSNGRNVASQQFEYRPGRVIKANMTAARLKAAFKNLDRVEFTTIYPTSVQQNGATYLDDVKHTVHER</sequence>
<accession>A0ABR2YAI0</accession>